<dbReference type="PANTHER" id="PTHR47331:SF5">
    <property type="entry name" value="RIBONUCLEASE H"/>
    <property type="match status" value="1"/>
</dbReference>
<organism evidence="1 2">
    <name type="scientific">Stegodyphus mimosarum</name>
    <name type="common">African social velvet spider</name>
    <dbReference type="NCBI Taxonomy" id="407821"/>
    <lineage>
        <taxon>Eukaryota</taxon>
        <taxon>Metazoa</taxon>
        <taxon>Ecdysozoa</taxon>
        <taxon>Arthropoda</taxon>
        <taxon>Chelicerata</taxon>
        <taxon>Arachnida</taxon>
        <taxon>Araneae</taxon>
        <taxon>Araneomorphae</taxon>
        <taxon>Entelegynae</taxon>
        <taxon>Eresoidea</taxon>
        <taxon>Eresidae</taxon>
        <taxon>Stegodyphus</taxon>
    </lineage>
</organism>
<evidence type="ECO:0000313" key="2">
    <source>
        <dbReference type="Proteomes" id="UP000054359"/>
    </source>
</evidence>
<reference evidence="1 2" key="1">
    <citation type="submission" date="2013-11" db="EMBL/GenBank/DDBJ databases">
        <title>Genome sequencing of Stegodyphus mimosarum.</title>
        <authorList>
            <person name="Bechsgaard J."/>
        </authorList>
    </citation>
    <scope>NUCLEOTIDE SEQUENCE [LARGE SCALE GENOMIC DNA]</scope>
</reference>
<dbReference type="Proteomes" id="UP000054359">
    <property type="component" value="Unassembled WGS sequence"/>
</dbReference>
<keyword evidence="2" id="KW-1185">Reference proteome</keyword>
<feature type="non-terminal residue" evidence="1">
    <location>
        <position position="191"/>
    </location>
</feature>
<dbReference type="STRING" id="407821.A0A087U344"/>
<dbReference type="OrthoDB" id="6435646at2759"/>
<name>A0A087U344_STEMI</name>
<dbReference type="EMBL" id="KK117929">
    <property type="protein sequence ID" value="KFM71783.1"/>
    <property type="molecule type" value="Genomic_DNA"/>
</dbReference>
<evidence type="ECO:0000313" key="1">
    <source>
        <dbReference type="EMBL" id="KFM71783.1"/>
    </source>
</evidence>
<gene>
    <name evidence="1" type="ORF">X975_01970</name>
</gene>
<dbReference type="AlphaFoldDB" id="A0A087U344"/>
<proteinExistence type="predicted"/>
<dbReference type="PANTHER" id="PTHR47331">
    <property type="entry name" value="PHD-TYPE DOMAIN-CONTAINING PROTEIN"/>
    <property type="match status" value="1"/>
</dbReference>
<accession>A0A087U344</accession>
<sequence>MTYYPVYFLDCAKKFQLFVKNRIQEIQNLTSPENWHYCSGKSNPADMALRGATLHELKNNPIWFQGPKWLRMSSELWPRQNEEKPIVEEELEYRKNIDDIYQFVCTTVEERLIDISKYSNLRKLLRITSSMKRFIGKIKKTNHLTGSLTTEELVIAEHYWIRSEQEHFYPKEIDSLKKANKVGKKSSLYLF</sequence>
<protein>
    <submittedName>
        <fullName evidence="1">Uncharacterized protein</fullName>
    </submittedName>
</protein>
<dbReference type="OMA" id="ICSEIDY"/>